<evidence type="ECO:0000313" key="2">
    <source>
        <dbReference type="Proteomes" id="UP000655225"/>
    </source>
</evidence>
<dbReference type="OMA" id="PHAMSSK"/>
<comment type="caution">
    <text evidence="1">The sequence shown here is derived from an EMBL/GenBank/DDBJ whole genome shotgun (WGS) entry which is preliminary data.</text>
</comment>
<dbReference type="PANTHER" id="PTHR16469:SF27">
    <property type="entry name" value="UBIQUITIN-ASSOCIATED AND SH3 DOMAIN-CONTAINING BA-RELATED"/>
    <property type="match status" value="1"/>
</dbReference>
<dbReference type="InterPro" id="IPR013078">
    <property type="entry name" value="His_Pase_superF_clade-1"/>
</dbReference>
<dbReference type="InterPro" id="IPR012398">
    <property type="entry name" value="PRIB5"/>
</dbReference>
<dbReference type="PANTHER" id="PTHR16469">
    <property type="entry name" value="UBIQUITIN-ASSOCIATED AND SH3 DOMAIN-CONTAINING BA-RELATED"/>
    <property type="match status" value="1"/>
</dbReference>
<dbReference type="FunFam" id="3.40.50.1240:FF:000039">
    <property type="entry name" value="Phosphoglycerate mutase family protein"/>
    <property type="match status" value="1"/>
</dbReference>
<dbReference type="PIRSF" id="PIRSF015897">
    <property type="entry name" value="PRIB5"/>
    <property type="match status" value="1"/>
</dbReference>
<dbReference type="CDD" id="cd07067">
    <property type="entry name" value="HP_PGM_like"/>
    <property type="match status" value="1"/>
</dbReference>
<reference evidence="1 2" key="1">
    <citation type="submission" date="2020-04" db="EMBL/GenBank/DDBJ databases">
        <title>Plant Genome Project.</title>
        <authorList>
            <person name="Zhang R.-G."/>
        </authorList>
    </citation>
    <scope>NUCLEOTIDE SEQUENCE [LARGE SCALE GENOMIC DNA]</scope>
    <source>
        <strain evidence="1">YNK0</strain>
        <tissue evidence="1">Leaf</tissue>
    </source>
</reference>
<dbReference type="InterPro" id="IPR029033">
    <property type="entry name" value="His_PPase_superfam"/>
</dbReference>
<name>A0A834YF22_TETSI</name>
<gene>
    <name evidence="1" type="ORF">HHK36_028025</name>
</gene>
<dbReference type="SMART" id="SM00855">
    <property type="entry name" value="PGAM"/>
    <property type="match status" value="1"/>
</dbReference>
<dbReference type="InterPro" id="IPR051710">
    <property type="entry name" value="Phosphatase_SH3-domain"/>
</dbReference>
<dbReference type="EMBL" id="JABCRI010000021">
    <property type="protein sequence ID" value="KAF8380538.1"/>
    <property type="molecule type" value="Genomic_DNA"/>
</dbReference>
<organism evidence="1 2">
    <name type="scientific">Tetracentron sinense</name>
    <name type="common">Spur-leaf</name>
    <dbReference type="NCBI Taxonomy" id="13715"/>
    <lineage>
        <taxon>Eukaryota</taxon>
        <taxon>Viridiplantae</taxon>
        <taxon>Streptophyta</taxon>
        <taxon>Embryophyta</taxon>
        <taxon>Tracheophyta</taxon>
        <taxon>Spermatophyta</taxon>
        <taxon>Magnoliopsida</taxon>
        <taxon>Trochodendrales</taxon>
        <taxon>Trochodendraceae</taxon>
        <taxon>Tetracentron</taxon>
    </lineage>
</organism>
<protein>
    <submittedName>
        <fullName evidence="1">Uncharacterized protein</fullName>
    </submittedName>
</protein>
<dbReference type="Gene3D" id="3.40.50.1240">
    <property type="entry name" value="Phosphoglycerate mutase-like"/>
    <property type="match status" value="1"/>
</dbReference>
<dbReference type="OrthoDB" id="414418at2759"/>
<proteinExistence type="predicted"/>
<evidence type="ECO:0000313" key="1">
    <source>
        <dbReference type="EMBL" id="KAF8380538.1"/>
    </source>
</evidence>
<dbReference type="AlphaFoldDB" id="A0A834YF22"/>
<dbReference type="Pfam" id="PF00300">
    <property type="entry name" value="His_Phos_1"/>
    <property type="match status" value="2"/>
</dbReference>
<sequence>MESPETQILNGDQDRFQQNVIVMRHGDRLDNVERLWLATAARPWNPPLANSGRERAFGVGKYLRSNLGFPIHRVFVSPFLRCVQTAAEVVSALCAVEVKASQMISDNVAIDSSKIKVSVEYGLCEIIGRDAIRLDVAPKDGKWGFNISELQALLPAGTVDHSVQSVYKELPKWEESAMDAGARYKKVIQALADKFPSENLLLVTHGEGVMVALSEFLKDPTESKDPKCARPDYCAYLRLQRLISFSPSREYTAGNFELLTESGISYCPRRAGQ</sequence>
<keyword evidence="2" id="KW-1185">Reference proteome</keyword>
<dbReference type="SUPFAM" id="SSF53254">
    <property type="entry name" value="Phosphoglycerate mutase-like"/>
    <property type="match status" value="1"/>
</dbReference>
<accession>A0A834YF22</accession>
<dbReference type="Proteomes" id="UP000655225">
    <property type="component" value="Unassembled WGS sequence"/>
</dbReference>